<dbReference type="InterPro" id="IPR000772">
    <property type="entry name" value="Ricin_B_lectin"/>
</dbReference>
<dbReference type="SUPFAM" id="SSF51445">
    <property type="entry name" value="(Trans)glycosidases"/>
    <property type="match status" value="1"/>
</dbReference>
<dbReference type="Gene3D" id="2.60.40.1180">
    <property type="entry name" value="Golgi alpha-mannosidase II"/>
    <property type="match status" value="1"/>
</dbReference>
<dbReference type="SUPFAM" id="SSF51011">
    <property type="entry name" value="Glycosyl hydrolase domain"/>
    <property type="match status" value="1"/>
</dbReference>
<evidence type="ECO:0000313" key="8">
    <source>
        <dbReference type="Proteomes" id="UP001589890"/>
    </source>
</evidence>
<organism evidence="7 8">
    <name type="scientific">Kribbella deserti</name>
    <dbReference type="NCBI Taxonomy" id="1926257"/>
    <lineage>
        <taxon>Bacteria</taxon>
        <taxon>Bacillati</taxon>
        <taxon>Actinomycetota</taxon>
        <taxon>Actinomycetes</taxon>
        <taxon>Propionibacteriales</taxon>
        <taxon>Kribbellaceae</taxon>
        <taxon>Kribbella</taxon>
    </lineage>
</organism>
<evidence type="ECO:0000256" key="4">
    <source>
        <dbReference type="RuleBase" id="RU361188"/>
    </source>
</evidence>
<proteinExistence type="inferred from homology"/>
<dbReference type="InterPro" id="IPR033453">
    <property type="entry name" value="Glyco_hydro_30_TIM-barrel"/>
</dbReference>
<dbReference type="RefSeq" id="WP_380047788.1">
    <property type="nucleotide sequence ID" value="NZ_JBHLTC010000018.1"/>
</dbReference>
<dbReference type="SUPFAM" id="SSF50370">
    <property type="entry name" value="Ricin B-like lectins"/>
    <property type="match status" value="1"/>
</dbReference>
<evidence type="ECO:0000259" key="6">
    <source>
        <dbReference type="SMART" id="SM00458"/>
    </source>
</evidence>
<feature type="domain" description="Ricin B lectin" evidence="6">
    <location>
        <begin position="493"/>
        <end position="633"/>
    </location>
</feature>
<dbReference type="Gene3D" id="3.20.20.80">
    <property type="entry name" value="Glycosidases"/>
    <property type="match status" value="1"/>
</dbReference>
<dbReference type="Pfam" id="PF17189">
    <property type="entry name" value="Glyco_hydro_30C"/>
    <property type="match status" value="1"/>
</dbReference>
<evidence type="ECO:0000256" key="3">
    <source>
        <dbReference type="ARBA" id="ARBA00022801"/>
    </source>
</evidence>
<dbReference type="PROSITE" id="PS50231">
    <property type="entry name" value="RICIN_B_LECTIN"/>
    <property type="match status" value="1"/>
</dbReference>
<dbReference type="InterPro" id="IPR035992">
    <property type="entry name" value="Ricin_B-like_lectins"/>
</dbReference>
<dbReference type="SMART" id="SM00458">
    <property type="entry name" value="RICIN"/>
    <property type="match status" value="1"/>
</dbReference>
<dbReference type="InterPro" id="IPR033452">
    <property type="entry name" value="GH30_C"/>
</dbReference>
<feature type="signal peptide" evidence="5">
    <location>
        <begin position="1"/>
        <end position="23"/>
    </location>
</feature>
<name>A0ABV6QL93_9ACTN</name>
<keyword evidence="2 5" id="KW-0732">Signal</keyword>
<dbReference type="InterPro" id="IPR013780">
    <property type="entry name" value="Glyco_hydro_b"/>
</dbReference>
<dbReference type="InterPro" id="IPR001139">
    <property type="entry name" value="Glyco_hydro_30"/>
</dbReference>
<dbReference type="Pfam" id="PF14200">
    <property type="entry name" value="RicinB_lectin_2"/>
    <property type="match status" value="2"/>
</dbReference>
<dbReference type="CDD" id="cd00161">
    <property type="entry name" value="beta-trefoil_Ricin-like"/>
    <property type="match status" value="1"/>
</dbReference>
<keyword evidence="3 4" id="KW-0378">Hydrolase</keyword>
<comment type="caution">
    <text evidence="7">The sequence shown here is derived from an EMBL/GenBank/DDBJ whole genome shotgun (WGS) entry which is preliminary data.</text>
</comment>
<dbReference type="PANTHER" id="PTHR11069:SF23">
    <property type="entry name" value="LYSOSOMAL ACID GLUCOSYLCERAMIDASE"/>
    <property type="match status" value="1"/>
</dbReference>
<reference evidence="7 8" key="1">
    <citation type="submission" date="2024-09" db="EMBL/GenBank/DDBJ databases">
        <authorList>
            <person name="Sun Q."/>
            <person name="Mori K."/>
        </authorList>
    </citation>
    <scope>NUCLEOTIDE SEQUENCE [LARGE SCALE GENOMIC DNA]</scope>
    <source>
        <strain evidence="7 8">CGMCC 1.15906</strain>
    </source>
</reference>
<comment type="similarity">
    <text evidence="1 4">Belongs to the glycosyl hydrolase 30 family.</text>
</comment>
<evidence type="ECO:0000313" key="7">
    <source>
        <dbReference type="EMBL" id="MFC0625406.1"/>
    </source>
</evidence>
<dbReference type="Pfam" id="PF02055">
    <property type="entry name" value="Glyco_hydro_30"/>
    <property type="match status" value="1"/>
</dbReference>
<evidence type="ECO:0000256" key="1">
    <source>
        <dbReference type="ARBA" id="ARBA00005382"/>
    </source>
</evidence>
<sequence>MRRSALLCATAVLAAGLTPPASATLTKDSTTAANTANAANTATAAQVWVTNPDASKLLARQADVQFGNATSATTIDVSAATVHQTMDGFGAAFTDSSTWLAWNKLNTSQRDAMMNKLFDRNTGIGLSLLRQPMGASDFTANSADYTYDDTCCDLNDFTIAHDRPYTLPVLKAAKARNPDLKIIGTPWSPPAWMKTNNSLNGGKLRTDRHADFANYFVKYAQAFAAEGLPIYAVTLQNEPHHEAAYPSMRMEPDEQAAVVKNHLGPAFAAAGIPAKIIAWDHNWNEPNFPISVLNDAAAKRYVAGSAFHCYAGDPSAQNTVHNAHPDRDIWFTECSGGNWATDFGANLKWNTQNLIIRSIRNWAKGVTLWNMALDQNSGPTNGGCADCRGVVTIDSNNGNVSYNVEYYVLGHASKFVLPGAQRIGSSSYDGDIETVAFRNPDGSIALIALNAGSAGKTFTVRSNGQSFNYTLPAGAVATYTWRPETVTPDPISTTTWYRVVNANSGKCVDAANHGTTNGTPVQQWTCGSAQANQQWQFRPTSDDYYKVVNRGGAVVWDVAGGSGALTPGTKLHLWADVGGTNQQWKPVATGDGYTFQARHSGQCLDVTDVSTNDGALLQQWTCHPSAAQTFRLVP</sequence>
<dbReference type="Proteomes" id="UP001589890">
    <property type="component" value="Unassembled WGS sequence"/>
</dbReference>
<gene>
    <name evidence="7" type="ORF">ACFFGN_15100</name>
</gene>
<dbReference type="Gene3D" id="2.80.10.50">
    <property type="match status" value="2"/>
</dbReference>
<keyword evidence="4" id="KW-0326">Glycosidase</keyword>
<accession>A0ABV6QL93</accession>
<feature type="chain" id="PRO_5045101287" evidence="5">
    <location>
        <begin position="24"/>
        <end position="634"/>
    </location>
</feature>
<dbReference type="InterPro" id="IPR017853">
    <property type="entry name" value="GH"/>
</dbReference>
<protein>
    <submittedName>
        <fullName evidence="7">RICIN domain-containing protein</fullName>
    </submittedName>
</protein>
<evidence type="ECO:0000256" key="2">
    <source>
        <dbReference type="ARBA" id="ARBA00022729"/>
    </source>
</evidence>
<dbReference type="PANTHER" id="PTHR11069">
    <property type="entry name" value="GLUCOSYLCERAMIDASE"/>
    <property type="match status" value="1"/>
</dbReference>
<evidence type="ECO:0000256" key="5">
    <source>
        <dbReference type="SAM" id="SignalP"/>
    </source>
</evidence>
<keyword evidence="8" id="KW-1185">Reference proteome</keyword>
<dbReference type="EMBL" id="JBHLTC010000018">
    <property type="protein sequence ID" value="MFC0625406.1"/>
    <property type="molecule type" value="Genomic_DNA"/>
</dbReference>